<protein>
    <recommendedName>
        <fullName evidence="1">VWFA domain-containing protein</fullName>
    </recommendedName>
</protein>
<organism evidence="2 3">
    <name type="scientific">Falsihalocynthiibacter arcticus</name>
    <dbReference type="NCBI Taxonomy" id="1579316"/>
    <lineage>
        <taxon>Bacteria</taxon>
        <taxon>Pseudomonadati</taxon>
        <taxon>Pseudomonadota</taxon>
        <taxon>Alphaproteobacteria</taxon>
        <taxon>Rhodobacterales</taxon>
        <taxon>Roseobacteraceae</taxon>
        <taxon>Falsihalocynthiibacter</taxon>
    </lineage>
</organism>
<accession>A0A126V0V2</accession>
<evidence type="ECO:0000259" key="1">
    <source>
        <dbReference type="PROSITE" id="PS50234"/>
    </source>
</evidence>
<keyword evidence="3" id="KW-1185">Reference proteome</keyword>
<dbReference type="AlphaFoldDB" id="A0A126V0V2"/>
<dbReference type="SMART" id="SM00327">
    <property type="entry name" value="VWA"/>
    <property type="match status" value="1"/>
</dbReference>
<gene>
    <name evidence="2" type="ORF">RC74_12395</name>
</gene>
<dbReference type="STRING" id="1579316.RC74_12395"/>
<dbReference type="Pfam" id="PF00092">
    <property type="entry name" value="VWA"/>
    <property type="match status" value="1"/>
</dbReference>
<dbReference type="InterPro" id="IPR036465">
    <property type="entry name" value="vWFA_dom_sf"/>
</dbReference>
<evidence type="ECO:0000313" key="3">
    <source>
        <dbReference type="Proteomes" id="UP000070371"/>
    </source>
</evidence>
<reference evidence="2 3" key="1">
    <citation type="submission" date="2016-02" db="EMBL/GenBank/DDBJ databases">
        <title>Complete genome sequence of Halocynthiibacter arcticus PAMC 20958t from arctic marine sediment.</title>
        <authorList>
            <person name="Lee Y.M."/>
            <person name="Baek K."/>
            <person name="Lee H.K."/>
            <person name="Shin S.C."/>
        </authorList>
    </citation>
    <scope>NUCLEOTIDE SEQUENCE [LARGE SCALE GENOMIC DNA]</scope>
    <source>
        <strain evidence="2">PAMC 20958</strain>
    </source>
</reference>
<dbReference type="PROSITE" id="PS50234">
    <property type="entry name" value="VWFA"/>
    <property type="match status" value="1"/>
</dbReference>
<dbReference type="SUPFAM" id="SSF53300">
    <property type="entry name" value="vWA-like"/>
    <property type="match status" value="1"/>
</dbReference>
<dbReference type="PANTHER" id="PTHR41248:SF1">
    <property type="entry name" value="NORD PROTEIN"/>
    <property type="match status" value="1"/>
</dbReference>
<dbReference type="RefSeq" id="WP_039000091.1">
    <property type="nucleotide sequence ID" value="NZ_CP014327.1"/>
</dbReference>
<proteinExistence type="predicted"/>
<dbReference type="PANTHER" id="PTHR41248">
    <property type="entry name" value="NORD PROTEIN"/>
    <property type="match status" value="1"/>
</dbReference>
<dbReference type="Proteomes" id="UP000070371">
    <property type="component" value="Chromosome"/>
</dbReference>
<dbReference type="Gene3D" id="3.40.50.410">
    <property type="entry name" value="von Willebrand factor, type A domain"/>
    <property type="match status" value="1"/>
</dbReference>
<dbReference type="InterPro" id="IPR002035">
    <property type="entry name" value="VWF_A"/>
</dbReference>
<dbReference type="InterPro" id="IPR051928">
    <property type="entry name" value="NorD/CobT"/>
</dbReference>
<dbReference type="EMBL" id="CP014327">
    <property type="protein sequence ID" value="AML51962.1"/>
    <property type="molecule type" value="Genomic_DNA"/>
</dbReference>
<dbReference type="KEGG" id="hat:RC74_12395"/>
<dbReference type="OrthoDB" id="9758211at2"/>
<feature type="domain" description="VWFA" evidence="1">
    <location>
        <begin position="479"/>
        <end position="667"/>
    </location>
</feature>
<name>A0A126V0V2_9RHOB</name>
<sequence>MDLDRIPYHVPELEHQFEPLRGLNDQAHAILVNALPRLADYFAKESDAATLADIVAQVALEAPQSAIVFAERVCVQPEMLEDLIGLRRWVFHGLKQRSDSDRMLQNFKSNDPTAFSDQLALNSSTHFRGQIEALLHYFVGFGLDELSIDLHEPVDLGGPQPSTTISETTMQFPRIITDKQTESCELLYRAMVAHAAAHLCFSPRKRPIGNRRPNLVALIAVIEDARVERLMVQEYPGLHALWDKFYDASKKTSGFDLAGLMARLARALHDPSYEDPNPWVNQGRELFEEAATKDLTDFSLFDRLAKELTLQVGQMHLQLKPDHQPSPIYRDDNALLWGPNEALPEDETLEPETDEIEFRPAEEVPAEQDFSGIDLRARFHYPEWDHKLQELREDWTTVIEDGFDRERTKLSAANPKRGLRVVHRGAKQTPDRSVRLKRLPEGDDLDLNAVIDNAVEQRAGIAPDGRIFTRHGRRPKSTATIVLMDLSVSTEKFVPGSFTRVIDLEKQAAITVAEEMESESNRVAVHGFASNGRHEVNYYCVKDIDEAFDNASRQRLERLTSNLSTRMGAALRHATTHLDQQMSDNKVILLLTDGEPSDVDVIEDDYLTEDAHNAVVAASAKNIRTFCLTLDRRADGYVQRIFGDRSFFISDQASTFSDNARTVLARVLAP</sequence>
<evidence type="ECO:0000313" key="2">
    <source>
        <dbReference type="EMBL" id="AML51962.1"/>
    </source>
</evidence>